<keyword evidence="5" id="KW-1185">Reference proteome</keyword>
<evidence type="ECO:0000256" key="3">
    <source>
        <dbReference type="RuleBase" id="RU000363"/>
    </source>
</evidence>
<proteinExistence type="inferred from homology"/>
<evidence type="ECO:0000256" key="2">
    <source>
        <dbReference type="ARBA" id="ARBA00023002"/>
    </source>
</evidence>
<dbReference type="Pfam" id="PF00106">
    <property type="entry name" value="adh_short"/>
    <property type="match status" value="1"/>
</dbReference>
<dbReference type="PANTHER" id="PTHR44169">
    <property type="entry name" value="NADPH-DEPENDENT 1-ACYLDIHYDROXYACETONE PHOSPHATE REDUCTASE"/>
    <property type="match status" value="1"/>
</dbReference>
<dbReference type="EMBL" id="JAGRPV010000001">
    <property type="protein sequence ID" value="MDI4649622.1"/>
    <property type="molecule type" value="Genomic_DNA"/>
</dbReference>
<dbReference type="InterPro" id="IPR002347">
    <property type="entry name" value="SDR_fam"/>
</dbReference>
<dbReference type="InterPro" id="IPR036291">
    <property type="entry name" value="NAD(P)-bd_dom_sf"/>
</dbReference>
<dbReference type="SUPFAM" id="SSF51735">
    <property type="entry name" value="NAD(P)-binding Rossmann-fold domains"/>
    <property type="match status" value="1"/>
</dbReference>
<dbReference type="RefSeq" id="WP_282912237.1">
    <property type="nucleotide sequence ID" value="NZ_JAGRPV010000001.1"/>
</dbReference>
<reference evidence="4" key="1">
    <citation type="submission" date="2023-04" db="EMBL/GenBank/DDBJ databases">
        <title>Comparative genomic analysis of Cohnella hashimotonis sp. nov., isolated from the International Space Station.</title>
        <authorList>
            <person name="Venkateswaran K."/>
            <person name="Simpson A."/>
        </authorList>
    </citation>
    <scope>NUCLEOTIDE SEQUENCE</scope>
    <source>
        <strain evidence="4">F6_2S_P_1</strain>
    </source>
</reference>
<dbReference type="Gene3D" id="3.40.50.720">
    <property type="entry name" value="NAD(P)-binding Rossmann-like Domain"/>
    <property type="match status" value="1"/>
</dbReference>
<dbReference type="Proteomes" id="UP001161691">
    <property type="component" value="Unassembled WGS sequence"/>
</dbReference>
<comment type="similarity">
    <text evidence="1 3">Belongs to the short-chain dehydrogenases/reductases (SDR) family.</text>
</comment>
<gene>
    <name evidence="4" type="ORF">KB449_32135</name>
</gene>
<keyword evidence="2" id="KW-0560">Oxidoreductase</keyword>
<evidence type="ECO:0000256" key="1">
    <source>
        <dbReference type="ARBA" id="ARBA00006484"/>
    </source>
</evidence>
<organism evidence="4 5">
    <name type="scientific">Cohnella hashimotonis</name>
    <dbReference type="NCBI Taxonomy" id="2826895"/>
    <lineage>
        <taxon>Bacteria</taxon>
        <taxon>Bacillati</taxon>
        <taxon>Bacillota</taxon>
        <taxon>Bacilli</taxon>
        <taxon>Bacillales</taxon>
        <taxon>Paenibacillaceae</taxon>
        <taxon>Cohnella</taxon>
    </lineage>
</organism>
<evidence type="ECO:0000313" key="4">
    <source>
        <dbReference type="EMBL" id="MDI4649622.1"/>
    </source>
</evidence>
<evidence type="ECO:0000313" key="5">
    <source>
        <dbReference type="Proteomes" id="UP001161691"/>
    </source>
</evidence>
<accession>A0ABT6TRZ4</accession>
<sequence>MRTCDQNLVDTVIKEQEQIDVLINNAGYGEYGPTEEIPMEKARAQLDVNLFAAAELANMVIPIMRKRKSGRIINISSTGGDQYTPLGAWYYASKAALQQWSDTLDLELRNFGIRSVIVQPGGTRTEWAKVTLEKIKGNLAPLSPYKKMVDALEGLTSRQQSGRFANMAATPADLAKVFYKAATDKRPKWRYFHSFPDRMLTLIGRHFPRSYRAILNQFIMKRFSQ</sequence>
<comment type="caution">
    <text evidence="4">The sequence shown here is derived from an EMBL/GenBank/DDBJ whole genome shotgun (WGS) entry which is preliminary data.</text>
</comment>
<dbReference type="PRINTS" id="PR00080">
    <property type="entry name" value="SDRFAMILY"/>
</dbReference>
<name>A0ABT6TRZ4_9BACL</name>
<dbReference type="PANTHER" id="PTHR44169:SF6">
    <property type="entry name" value="NADPH-DEPENDENT 1-ACYLDIHYDROXYACETONE PHOSPHATE REDUCTASE"/>
    <property type="match status" value="1"/>
</dbReference>
<protein>
    <submittedName>
        <fullName evidence="4">SDR family NAD(P)-dependent oxidoreductase</fullName>
    </submittedName>
</protein>
<dbReference type="PRINTS" id="PR00081">
    <property type="entry name" value="GDHRDH"/>
</dbReference>